<dbReference type="GeneID" id="68113898"/>
<dbReference type="VEuPathDB" id="AmoebaDB:NF0008410"/>
<evidence type="ECO:0000313" key="3">
    <source>
        <dbReference type="Proteomes" id="UP000444721"/>
    </source>
</evidence>
<proteinExistence type="predicted"/>
<gene>
    <name evidence="2" type="ORF">FDP41_006680</name>
</gene>
<name>A0A6A5BJ85_NAEFO</name>
<dbReference type="Proteomes" id="UP000444721">
    <property type="component" value="Unassembled WGS sequence"/>
</dbReference>
<protein>
    <recommendedName>
        <fullName evidence="4">RGS domain-containing protein</fullName>
    </recommendedName>
</protein>
<organism evidence="2 3">
    <name type="scientific">Naegleria fowleri</name>
    <name type="common">Brain eating amoeba</name>
    <dbReference type="NCBI Taxonomy" id="5763"/>
    <lineage>
        <taxon>Eukaryota</taxon>
        <taxon>Discoba</taxon>
        <taxon>Heterolobosea</taxon>
        <taxon>Tetramitia</taxon>
        <taxon>Eutetramitia</taxon>
        <taxon>Vahlkampfiidae</taxon>
        <taxon>Naegleria</taxon>
    </lineage>
</organism>
<comment type="caution">
    <text evidence="2">The sequence shown here is derived from an EMBL/GenBank/DDBJ whole genome shotgun (WGS) entry which is preliminary data.</text>
</comment>
<dbReference type="OrthoDB" id="196547at2759"/>
<feature type="region of interest" description="Disordered" evidence="1">
    <location>
        <begin position="180"/>
        <end position="200"/>
    </location>
</feature>
<dbReference type="RefSeq" id="XP_044558783.1">
    <property type="nucleotide sequence ID" value="XM_044710341.1"/>
</dbReference>
<evidence type="ECO:0000313" key="2">
    <source>
        <dbReference type="EMBL" id="KAF0974070.1"/>
    </source>
</evidence>
<dbReference type="AlphaFoldDB" id="A0A6A5BJ85"/>
<accession>A0A6A5BJ85</accession>
<dbReference type="SUPFAM" id="SSF48097">
    <property type="entry name" value="Regulator of G-protein signaling, RGS"/>
    <property type="match status" value="1"/>
</dbReference>
<dbReference type="VEuPathDB" id="AmoebaDB:NfTy_074540"/>
<sequence>METVLNSHSGQRFPVRLQVNKSKIIFQGEVKNVYVIVLQNLSEQKELQSTFSKQQLKLERSAKVHHFTQMMKDQRRWNQFKKHHQNNIEFADCIQFLEEISLYKSVAKVQTRVVLQNEIISRYLDSSSSHGTFFGHSKLLSIPRCGQLEFFDKIERAVILFMYDDFLRFTVKEEEYQEQQHHDDEQCRSQDLSDESCEIK</sequence>
<evidence type="ECO:0008006" key="4">
    <source>
        <dbReference type="Google" id="ProtNLM"/>
    </source>
</evidence>
<evidence type="ECO:0000256" key="1">
    <source>
        <dbReference type="SAM" id="MobiDB-lite"/>
    </source>
</evidence>
<dbReference type="VEuPathDB" id="AmoebaDB:FDP41_006680"/>
<reference evidence="2 3" key="1">
    <citation type="journal article" date="2019" name="Sci. Rep.">
        <title>Nanopore sequencing improves the draft genome of the human pathogenic amoeba Naegleria fowleri.</title>
        <authorList>
            <person name="Liechti N."/>
            <person name="Schurch N."/>
            <person name="Bruggmann R."/>
            <person name="Wittwer M."/>
        </authorList>
    </citation>
    <scope>NUCLEOTIDE SEQUENCE [LARGE SCALE GENOMIC DNA]</scope>
    <source>
        <strain evidence="2 3">ATCC 30894</strain>
    </source>
</reference>
<dbReference type="InterPro" id="IPR036305">
    <property type="entry name" value="RGS_sf"/>
</dbReference>
<keyword evidence="3" id="KW-1185">Reference proteome</keyword>
<dbReference type="EMBL" id="VFQX01000053">
    <property type="protein sequence ID" value="KAF0974070.1"/>
    <property type="molecule type" value="Genomic_DNA"/>
</dbReference>